<proteinExistence type="predicted"/>
<sequence length="88" mass="10256">MAEYSSNLSDAMGALSVADDHYIEPELDDNIQAQLRKIKNDFESVFSWDILQLSEFDQNIMFNIIDKVQENLEMIIMDGKDDEFNFSR</sequence>
<evidence type="ECO:0000313" key="1">
    <source>
        <dbReference type="EMBL" id="CAI6343500.1"/>
    </source>
</evidence>
<evidence type="ECO:0000313" key="2">
    <source>
        <dbReference type="Proteomes" id="UP001160148"/>
    </source>
</evidence>
<dbReference type="AlphaFoldDB" id="A0AAV0VIX3"/>
<accession>A0AAV0VIX3</accession>
<reference evidence="1 2" key="1">
    <citation type="submission" date="2023-01" db="EMBL/GenBank/DDBJ databases">
        <authorList>
            <person name="Whitehead M."/>
        </authorList>
    </citation>
    <scope>NUCLEOTIDE SEQUENCE [LARGE SCALE GENOMIC DNA]</scope>
</reference>
<organism evidence="1 2">
    <name type="scientific">Macrosiphum euphorbiae</name>
    <name type="common">potato aphid</name>
    <dbReference type="NCBI Taxonomy" id="13131"/>
    <lineage>
        <taxon>Eukaryota</taxon>
        <taxon>Metazoa</taxon>
        <taxon>Ecdysozoa</taxon>
        <taxon>Arthropoda</taxon>
        <taxon>Hexapoda</taxon>
        <taxon>Insecta</taxon>
        <taxon>Pterygota</taxon>
        <taxon>Neoptera</taxon>
        <taxon>Paraneoptera</taxon>
        <taxon>Hemiptera</taxon>
        <taxon>Sternorrhyncha</taxon>
        <taxon>Aphidomorpha</taxon>
        <taxon>Aphidoidea</taxon>
        <taxon>Aphididae</taxon>
        <taxon>Macrosiphini</taxon>
        <taxon>Macrosiphum</taxon>
    </lineage>
</organism>
<dbReference type="EMBL" id="CARXXK010000001">
    <property type="protein sequence ID" value="CAI6343500.1"/>
    <property type="molecule type" value="Genomic_DNA"/>
</dbReference>
<name>A0AAV0VIX3_9HEMI</name>
<gene>
    <name evidence="1" type="ORF">MEUPH1_LOCUS757</name>
</gene>
<keyword evidence="2" id="KW-1185">Reference proteome</keyword>
<comment type="caution">
    <text evidence="1">The sequence shown here is derived from an EMBL/GenBank/DDBJ whole genome shotgun (WGS) entry which is preliminary data.</text>
</comment>
<protein>
    <submittedName>
        <fullName evidence="1">Uncharacterized protein</fullName>
    </submittedName>
</protein>
<dbReference type="Proteomes" id="UP001160148">
    <property type="component" value="Unassembled WGS sequence"/>
</dbReference>